<dbReference type="InterPro" id="IPR010730">
    <property type="entry name" value="HET"/>
</dbReference>
<feature type="domain" description="Heterokaryon incompatibility" evidence="1">
    <location>
        <begin position="28"/>
        <end position="169"/>
    </location>
</feature>
<organism evidence="2 3">
    <name type="scientific">Lithohypha guttulata</name>
    <dbReference type="NCBI Taxonomy" id="1690604"/>
    <lineage>
        <taxon>Eukaryota</taxon>
        <taxon>Fungi</taxon>
        <taxon>Dikarya</taxon>
        <taxon>Ascomycota</taxon>
        <taxon>Pezizomycotina</taxon>
        <taxon>Eurotiomycetes</taxon>
        <taxon>Chaetothyriomycetidae</taxon>
        <taxon>Chaetothyriales</taxon>
        <taxon>Trichomeriaceae</taxon>
        <taxon>Lithohypha</taxon>
    </lineage>
</organism>
<gene>
    <name evidence="2" type="ORF">LTR24_007179</name>
</gene>
<name>A0ABR0K3K8_9EURO</name>
<comment type="caution">
    <text evidence="2">The sequence shown here is derived from an EMBL/GenBank/DDBJ whole genome shotgun (WGS) entry which is preliminary data.</text>
</comment>
<proteinExistence type="predicted"/>
<dbReference type="Proteomes" id="UP001345013">
    <property type="component" value="Unassembled WGS sequence"/>
</dbReference>
<dbReference type="InterPro" id="IPR052895">
    <property type="entry name" value="HetReg/Transcr_Mod"/>
</dbReference>
<dbReference type="PANTHER" id="PTHR24148:SF73">
    <property type="entry name" value="HET DOMAIN PROTEIN (AFU_ORTHOLOGUE AFUA_8G01020)"/>
    <property type="match status" value="1"/>
</dbReference>
<protein>
    <recommendedName>
        <fullName evidence="1">Heterokaryon incompatibility domain-containing protein</fullName>
    </recommendedName>
</protein>
<keyword evidence="3" id="KW-1185">Reference proteome</keyword>
<evidence type="ECO:0000313" key="3">
    <source>
        <dbReference type="Proteomes" id="UP001345013"/>
    </source>
</evidence>
<evidence type="ECO:0000313" key="2">
    <source>
        <dbReference type="EMBL" id="KAK5085108.1"/>
    </source>
</evidence>
<accession>A0ABR0K3K8</accession>
<dbReference type="EMBL" id="JAVRRG010000104">
    <property type="protein sequence ID" value="KAK5085108.1"/>
    <property type="molecule type" value="Genomic_DNA"/>
</dbReference>
<sequence length="265" mass="30388">MPAAYHFAYPPLDVTKKQSKTLDWASGYVALSYVWGPDRPSYEIEVNGQSFLVRSNLFEFLLQERKGRYAGSNHLWIDALCINQINLKECNHQVRQMLEIYKSAAFVLVWLGKRHDDVDKIFTFARDHKGKPAPEYFDQLSEKEKQTLFENLATVCKHDYWSRLWIVPEILAARDVHVSCGYWNVVSWSSLTSFVSEVWKQIRPPSGVSNETDLAYQEVIGSSDIIKFMKQRKPSAFPAPCPAVSATSIVPTIWIPLSELTTMSF</sequence>
<reference evidence="2 3" key="1">
    <citation type="submission" date="2023-08" db="EMBL/GenBank/DDBJ databases">
        <title>Black Yeasts Isolated from many extreme environments.</title>
        <authorList>
            <person name="Coleine C."/>
            <person name="Stajich J.E."/>
            <person name="Selbmann L."/>
        </authorList>
    </citation>
    <scope>NUCLEOTIDE SEQUENCE [LARGE SCALE GENOMIC DNA]</scope>
    <source>
        <strain evidence="2 3">CCFEE 5885</strain>
    </source>
</reference>
<dbReference type="PANTHER" id="PTHR24148">
    <property type="entry name" value="ANKYRIN REPEAT DOMAIN-CONTAINING PROTEIN 39 HOMOLOG-RELATED"/>
    <property type="match status" value="1"/>
</dbReference>
<dbReference type="Pfam" id="PF06985">
    <property type="entry name" value="HET"/>
    <property type="match status" value="1"/>
</dbReference>
<evidence type="ECO:0000259" key="1">
    <source>
        <dbReference type="Pfam" id="PF06985"/>
    </source>
</evidence>